<dbReference type="PROSITE" id="PS00674">
    <property type="entry name" value="AAA"/>
    <property type="match status" value="1"/>
</dbReference>
<feature type="region of interest" description="Disordered" evidence="2">
    <location>
        <begin position="531"/>
        <end position="576"/>
    </location>
</feature>
<dbReference type="SUPFAM" id="SSF52540">
    <property type="entry name" value="P-loop containing nucleoside triphosphate hydrolases"/>
    <property type="match status" value="1"/>
</dbReference>
<dbReference type="Pfam" id="PF00004">
    <property type="entry name" value="AAA"/>
    <property type="match status" value="2"/>
</dbReference>
<feature type="region of interest" description="Disordered" evidence="2">
    <location>
        <begin position="460"/>
        <end position="499"/>
    </location>
</feature>
<sequence>MDNIGLQFGLMNSLGRLAGDSPLVSILLCALVPFLLKEVPRLLEAVWALVERHLAAGRMYYTRRIVFTQGDNMNVHSFHGPRDVLGSEETSTERNNILQKAIRLYINKDKDALHIKDAEIYLLDNSSEMEKGPRFDRFGDFRQEVKFVGEMDAAVKKLMGYGVTKGPRERDFLLVDAKRKIEFMYHTNYIAPESGDESKGKGKGSAGGAGKTTTTFFLRSSGPDAEKNIDSFIEEALEAYKSQKAKSVDRSRYFFMPQLQKEDSDSMGKGFSKGGSRHGTYKKYLLSDHKTFDCLYFPEKTQVLSMLDDFLKMEGKFSIPGFPNKLGLLLHGPPGTGKTSLIKSIAQYTGRHIVDVPLTKVKTNQELFDKMFDLVFAVPGDDEAVRMRFDNIVFVMEDVDAASKVVYRRAPAKEKKKKATKSKGKGKLHEGKDKGGYSDTFGKGKGTMLDEGGLQASLGDEQCKGTRADGKCNEVSGKGKGLADGKSSEGDGNLGGKGKGEKLLAELARRGPPQLNRAQSHTLSLVRTITIGTEAPEPPSIPPKMQQQGEMDEEEGEEEEEDEEEEEPADKSSDSMEHLAAAIGRLGNSGQNETTSFSSRFSRDADELNLSGVLNVLDGVVDSPGRILIMTTNHPEKLDPALIRPGRINFAIELGFMKGECLCQLAARLMREELTEAQAKEACEIAEKGKVTPAKVEQCCAEATNVEGLLLALRKIADLEVK</sequence>
<reference evidence="4" key="1">
    <citation type="submission" date="2021-02" db="EMBL/GenBank/DDBJ databases">
        <authorList>
            <person name="Dougan E. K."/>
            <person name="Rhodes N."/>
            <person name="Thang M."/>
            <person name="Chan C."/>
        </authorList>
    </citation>
    <scope>NUCLEOTIDE SEQUENCE</scope>
</reference>
<keyword evidence="5" id="KW-1185">Reference proteome</keyword>
<feature type="domain" description="AAA+ ATPase" evidence="3">
    <location>
        <begin position="324"/>
        <end position="658"/>
    </location>
</feature>
<evidence type="ECO:0000259" key="3">
    <source>
        <dbReference type="SMART" id="SM00382"/>
    </source>
</evidence>
<dbReference type="Proteomes" id="UP000649617">
    <property type="component" value="Unassembled WGS sequence"/>
</dbReference>
<dbReference type="InterPro" id="IPR050747">
    <property type="entry name" value="Mitochondrial_chaperone_BCS1"/>
</dbReference>
<evidence type="ECO:0000313" key="5">
    <source>
        <dbReference type="Proteomes" id="UP000649617"/>
    </source>
</evidence>
<name>A0A812V8U3_SYMPI</name>
<feature type="compositionally biased region" description="Basic and acidic residues" evidence="2">
    <location>
        <begin position="461"/>
        <end position="472"/>
    </location>
</feature>
<dbReference type="OrthoDB" id="10251412at2759"/>
<comment type="similarity">
    <text evidence="1">Belongs to the AAA ATPase family. BCS1 subfamily.</text>
</comment>
<dbReference type="SMART" id="SM00382">
    <property type="entry name" value="AAA"/>
    <property type="match status" value="1"/>
</dbReference>
<gene>
    <name evidence="4" type="primary">bcsl1b</name>
    <name evidence="4" type="ORF">SPIL2461_LOCUS16354</name>
</gene>
<dbReference type="AlphaFoldDB" id="A0A812V8U3"/>
<dbReference type="PRINTS" id="PR00830">
    <property type="entry name" value="ENDOLAPTASE"/>
</dbReference>
<feature type="compositionally biased region" description="Basic residues" evidence="2">
    <location>
        <begin position="414"/>
        <end position="426"/>
    </location>
</feature>
<dbReference type="GO" id="GO:0005524">
    <property type="term" value="F:ATP binding"/>
    <property type="evidence" value="ECO:0007669"/>
    <property type="project" value="InterPro"/>
</dbReference>
<comment type="caution">
    <text evidence="4">The sequence shown here is derived from an EMBL/GenBank/DDBJ whole genome shotgun (WGS) entry which is preliminary data.</text>
</comment>
<feature type="compositionally biased region" description="Acidic residues" evidence="2">
    <location>
        <begin position="550"/>
        <end position="568"/>
    </location>
</feature>
<dbReference type="InterPro" id="IPR027417">
    <property type="entry name" value="P-loop_NTPase"/>
</dbReference>
<evidence type="ECO:0000313" key="4">
    <source>
        <dbReference type="EMBL" id="CAE7624861.1"/>
    </source>
</evidence>
<organism evidence="4 5">
    <name type="scientific">Symbiodinium pilosum</name>
    <name type="common">Dinoflagellate</name>
    <dbReference type="NCBI Taxonomy" id="2952"/>
    <lineage>
        <taxon>Eukaryota</taxon>
        <taxon>Sar</taxon>
        <taxon>Alveolata</taxon>
        <taxon>Dinophyceae</taxon>
        <taxon>Suessiales</taxon>
        <taxon>Symbiodiniaceae</taxon>
        <taxon>Symbiodinium</taxon>
    </lineage>
</organism>
<evidence type="ECO:0000256" key="2">
    <source>
        <dbReference type="SAM" id="MobiDB-lite"/>
    </source>
</evidence>
<dbReference type="GO" id="GO:0016887">
    <property type="term" value="F:ATP hydrolysis activity"/>
    <property type="evidence" value="ECO:0007669"/>
    <property type="project" value="InterPro"/>
</dbReference>
<dbReference type="EMBL" id="CAJNIZ010042502">
    <property type="protein sequence ID" value="CAE7624861.1"/>
    <property type="molecule type" value="Genomic_DNA"/>
</dbReference>
<protein>
    <submittedName>
        <fullName evidence="4">Bcsl1b protein</fullName>
    </submittedName>
</protein>
<dbReference type="InterPro" id="IPR003959">
    <property type="entry name" value="ATPase_AAA_core"/>
</dbReference>
<dbReference type="InterPro" id="IPR003960">
    <property type="entry name" value="ATPase_AAA_CS"/>
</dbReference>
<feature type="compositionally biased region" description="Basic and acidic residues" evidence="2">
    <location>
        <begin position="427"/>
        <end position="436"/>
    </location>
</feature>
<proteinExistence type="inferred from homology"/>
<accession>A0A812V8U3</accession>
<dbReference type="PANTHER" id="PTHR23070">
    <property type="entry name" value="BCS1 AAA-TYPE ATPASE"/>
    <property type="match status" value="1"/>
</dbReference>
<dbReference type="Gene3D" id="3.40.50.300">
    <property type="entry name" value="P-loop containing nucleotide triphosphate hydrolases"/>
    <property type="match status" value="2"/>
</dbReference>
<evidence type="ECO:0000256" key="1">
    <source>
        <dbReference type="ARBA" id="ARBA00007448"/>
    </source>
</evidence>
<feature type="region of interest" description="Disordered" evidence="2">
    <location>
        <begin position="410"/>
        <end position="444"/>
    </location>
</feature>
<dbReference type="InterPro" id="IPR003593">
    <property type="entry name" value="AAA+_ATPase"/>
</dbReference>